<keyword evidence="2" id="KW-1185">Reference proteome</keyword>
<name>A0A1M6KGE8_9CLOT</name>
<evidence type="ECO:0008006" key="3">
    <source>
        <dbReference type="Google" id="ProtNLM"/>
    </source>
</evidence>
<evidence type="ECO:0000313" key="2">
    <source>
        <dbReference type="Proteomes" id="UP000183952"/>
    </source>
</evidence>
<dbReference type="STRING" id="1121331.SAMN02745248_00459"/>
<accession>A0A1M6KGE8</accession>
<sequence length="70" mass="8547">MYEWQKQIQIIVDEIDKCIKNYNDEALTVSFPSHRLGYSEFYTTRKFKEISCMQFSDYLRYRKLAFAPTF</sequence>
<evidence type="ECO:0000313" key="1">
    <source>
        <dbReference type="EMBL" id="SHJ57960.1"/>
    </source>
</evidence>
<dbReference type="Proteomes" id="UP000183952">
    <property type="component" value="Unassembled WGS sequence"/>
</dbReference>
<organism evidence="1 2">
    <name type="scientific">Hathewaya proteolytica DSM 3090</name>
    <dbReference type="NCBI Taxonomy" id="1121331"/>
    <lineage>
        <taxon>Bacteria</taxon>
        <taxon>Bacillati</taxon>
        <taxon>Bacillota</taxon>
        <taxon>Clostridia</taxon>
        <taxon>Eubacteriales</taxon>
        <taxon>Clostridiaceae</taxon>
        <taxon>Hathewaya</taxon>
    </lineage>
</organism>
<dbReference type="Gene3D" id="1.10.10.60">
    <property type="entry name" value="Homeodomain-like"/>
    <property type="match status" value="1"/>
</dbReference>
<protein>
    <recommendedName>
        <fullName evidence="3">HTH araC/xylS-type domain-containing protein</fullName>
    </recommendedName>
</protein>
<gene>
    <name evidence="1" type="ORF">SAMN02745248_00459</name>
</gene>
<dbReference type="AlphaFoldDB" id="A0A1M6KGE8"/>
<proteinExistence type="predicted"/>
<dbReference type="EMBL" id="FRAD01000004">
    <property type="protein sequence ID" value="SHJ57960.1"/>
    <property type="molecule type" value="Genomic_DNA"/>
</dbReference>
<reference evidence="1 2" key="1">
    <citation type="submission" date="2016-11" db="EMBL/GenBank/DDBJ databases">
        <authorList>
            <person name="Jaros S."/>
            <person name="Januszkiewicz K."/>
            <person name="Wedrychowicz H."/>
        </authorList>
    </citation>
    <scope>NUCLEOTIDE SEQUENCE [LARGE SCALE GENOMIC DNA]</scope>
    <source>
        <strain evidence="1 2">DSM 3090</strain>
    </source>
</reference>